<feature type="domain" description="Enoyl reductase (ER)" evidence="3">
    <location>
        <begin position="22"/>
        <end position="343"/>
    </location>
</feature>
<dbReference type="FunCoup" id="A0A152A3T2">
    <property type="interactions" value="192"/>
</dbReference>
<dbReference type="PANTHER" id="PTHR43205">
    <property type="entry name" value="PROSTAGLANDIN REDUCTASE"/>
    <property type="match status" value="1"/>
</dbReference>
<dbReference type="EMBL" id="LODT01000013">
    <property type="protein sequence ID" value="KYR00923.1"/>
    <property type="molecule type" value="Genomic_DNA"/>
</dbReference>
<dbReference type="OrthoDB" id="809632at2759"/>
<dbReference type="Pfam" id="PF00107">
    <property type="entry name" value="ADH_zinc_N"/>
    <property type="match status" value="1"/>
</dbReference>
<evidence type="ECO:0000259" key="3">
    <source>
        <dbReference type="SMART" id="SM00829"/>
    </source>
</evidence>
<dbReference type="SUPFAM" id="SSF51735">
    <property type="entry name" value="NAD(P)-binding Rossmann-fold domains"/>
    <property type="match status" value="1"/>
</dbReference>
<dbReference type="InterPro" id="IPR011032">
    <property type="entry name" value="GroES-like_sf"/>
</dbReference>
<dbReference type="CDD" id="cd05288">
    <property type="entry name" value="PGDH"/>
    <property type="match status" value="1"/>
</dbReference>
<dbReference type="STRING" id="361077.A0A152A3T2"/>
<keyword evidence="5" id="KW-1185">Reference proteome</keyword>
<name>A0A152A3T2_TIELA</name>
<proteinExistence type="predicted"/>
<accession>A0A152A3T2</accession>
<organism evidence="4 5">
    <name type="scientific">Tieghemostelium lacteum</name>
    <name type="common">Slime mold</name>
    <name type="synonym">Dictyostelium lacteum</name>
    <dbReference type="NCBI Taxonomy" id="361077"/>
    <lineage>
        <taxon>Eukaryota</taxon>
        <taxon>Amoebozoa</taxon>
        <taxon>Evosea</taxon>
        <taxon>Eumycetozoa</taxon>
        <taxon>Dictyostelia</taxon>
        <taxon>Dictyosteliales</taxon>
        <taxon>Raperosteliaceae</taxon>
        <taxon>Tieghemostelium</taxon>
    </lineage>
</organism>
<feature type="region of interest" description="Disordered" evidence="2">
    <location>
        <begin position="1"/>
        <end position="27"/>
    </location>
</feature>
<gene>
    <name evidence="4" type="ORF">DLAC_02987</name>
</gene>
<dbReference type="InParanoid" id="A0A152A3T2"/>
<feature type="compositionally biased region" description="Basic residues" evidence="2">
    <location>
        <begin position="7"/>
        <end position="17"/>
    </location>
</feature>
<dbReference type="InterPro" id="IPR020843">
    <property type="entry name" value="ER"/>
</dbReference>
<dbReference type="Gene3D" id="3.90.180.10">
    <property type="entry name" value="Medium-chain alcohol dehydrogenases, catalytic domain"/>
    <property type="match status" value="1"/>
</dbReference>
<dbReference type="Pfam" id="PF16884">
    <property type="entry name" value="ADH_N_2"/>
    <property type="match status" value="1"/>
</dbReference>
<dbReference type="Gene3D" id="3.40.50.720">
    <property type="entry name" value="NAD(P)-binding Rossmann-like Domain"/>
    <property type="match status" value="1"/>
</dbReference>
<comment type="caution">
    <text evidence="4">The sequence shown here is derived from an EMBL/GenBank/DDBJ whole genome shotgun (WGS) entry which is preliminary data.</text>
</comment>
<dbReference type="AlphaFoldDB" id="A0A152A3T2"/>
<dbReference type="SUPFAM" id="SSF50129">
    <property type="entry name" value="GroES-like"/>
    <property type="match status" value="1"/>
</dbReference>
<evidence type="ECO:0000256" key="1">
    <source>
        <dbReference type="ARBA" id="ARBA00023002"/>
    </source>
</evidence>
<reference evidence="4 5" key="1">
    <citation type="submission" date="2015-12" db="EMBL/GenBank/DDBJ databases">
        <title>Dictyostelia acquired genes for synthesis and detection of signals that induce cell-type specialization by lateral gene transfer from prokaryotes.</title>
        <authorList>
            <person name="Gloeckner G."/>
            <person name="Schaap P."/>
        </authorList>
    </citation>
    <scope>NUCLEOTIDE SEQUENCE [LARGE SCALE GENOMIC DNA]</scope>
    <source>
        <strain evidence="4 5">TK</strain>
    </source>
</reference>
<dbReference type="GO" id="GO:0016628">
    <property type="term" value="F:oxidoreductase activity, acting on the CH-CH group of donors, NAD or NADP as acceptor"/>
    <property type="evidence" value="ECO:0007669"/>
    <property type="project" value="InterPro"/>
</dbReference>
<evidence type="ECO:0000256" key="2">
    <source>
        <dbReference type="SAM" id="MobiDB-lite"/>
    </source>
</evidence>
<dbReference type="PANTHER" id="PTHR43205:SF7">
    <property type="entry name" value="PROSTAGLANDIN REDUCTASE 1"/>
    <property type="match status" value="1"/>
</dbReference>
<dbReference type="InterPro" id="IPR041694">
    <property type="entry name" value="ADH_N_2"/>
</dbReference>
<protein>
    <submittedName>
        <fullName evidence="4">Zinc-containing alcohol dehydrogenase (ADH)</fullName>
    </submittedName>
</protein>
<evidence type="ECO:0000313" key="4">
    <source>
        <dbReference type="EMBL" id="KYR00923.1"/>
    </source>
</evidence>
<dbReference type="SMART" id="SM00829">
    <property type="entry name" value="PKS_ER"/>
    <property type="match status" value="1"/>
</dbReference>
<dbReference type="Proteomes" id="UP000076078">
    <property type="component" value="Unassembled WGS sequence"/>
</dbReference>
<evidence type="ECO:0000313" key="5">
    <source>
        <dbReference type="Proteomes" id="UP000076078"/>
    </source>
</evidence>
<dbReference type="InterPro" id="IPR045010">
    <property type="entry name" value="MDR_fam"/>
</dbReference>
<keyword evidence="1" id="KW-0560">Oxidoreductase</keyword>
<dbReference type="FunFam" id="3.40.50.720:FF:000121">
    <property type="entry name" value="Prostaglandin reductase 2"/>
    <property type="match status" value="1"/>
</dbReference>
<dbReference type="InterPro" id="IPR013149">
    <property type="entry name" value="ADH-like_C"/>
</dbReference>
<dbReference type="InterPro" id="IPR036291">
    <property type="entry name" value="NAD(P)-bd_dom_sf"/>
</dbReference>
<dbReference type="OMA" id="EEKCRYA"/>
<sequence length="350" mass="38674">MSEQKKNVNRRFTLKSRPHGEPTNENFNFESVSVNPESVKDGEVLLRTIYLSLDPYMRGRMSDRKSYAKSLEIGDVIIGGSVCRVESSKNPKFTEGDYVLAYGGWQDYHITAGKECINLGKDPKQPSYALGILGMPGCTAYMGLLKIGEPKAGETVVVAAATGPVGSLVGQIAKIKGCRVIGIAGGKEKCEYAKKEFGFDECLDHKDEKLAEKLAEVCPKGIDVYFENVGGKVFDAVLPLLNTKARIPLCGMVSGYNATELPKGPVDRLPLLESMILSKRMRVQGFIVTLDFWDQFGEFYQQMSTWIQDGKVKYLEQIVDGFDKTVDEFRGLLVGKNFGKLVIRLGPDNL</sequence>